<feature type="compositionally biased region" description="Acidic residues" evidence="7">
    <location>
        <begin position="559"/>
        <end position="573"/>
    </location>
</feature>
<evidence type="ECO:0000313" key="10">
    <source>
        <dbReference type="Proteomes" id="UP000095751"/>
    </source>
</evidence>
<dbReference type="GO" id="GO:0031369">
    <property type="term" value="F:translation initiation factor binding"/>
    <property type="evidence" value="ECO:0007669"/>
    <property type="project" value="InterPro"/>
</dbReference>
<evidence type="ECO:0000256" key="5">
    <source>
        <dbReference type="ARBA" id="ARBA00044345"/>
    </source>
</evidence>
<reference evidence="9 10" key="1">
    <citation type="submission" date="2016-09" db="EMBL/GenBank/DDBJ databases">
        <title>Extensive genetic diversity and differential bi-allelic expression allows diatom success in the polar Southern Ocean.</title>
        <authorList>
            <consortium name="DOE Joint Genome Institute"/>
            <person name="Mock T."/>
            <person name="Otillar R.P."/>
            <person name="Strauss J."/>
            <person name="Dupont C."/>
            <person name="Frickenhaus S."/>
            <person name="Maumus F."/>
            <person name="Mcmullan M."/>
            <person name="Sanges R."/>
            <person name="Schmutz J."/>
            <person name="Toseland A."/>
            <person name="Valas R."/>
            <person name="Veluchamy A."/>
            <person name="Ward B.J."/>
            <person name="Allen A."/>
            <person name="Barry K."/>
            <person name="Falciatore A."/>
            <person name="Ferrante M."/>
            <person name="Fortunato A.E."/>
            <person name="Gloeckner G."/>
            <person name="Gruber A."/>
            <person name="Hipkin R."/>
            <person name="Janech M."/>
            <person name="Kroth P."/>
            <person name="Leese F."/>
            <person name="Lindquist E."/>
            <person name="Lyon B.R."/>
            <person name="Martin J."/>
            <person name="Mayer C."/>
            <person name="Parker M."/>
            <person name="Quesneville H."/>
            <person name="Raymond J."/>
            <person name="Uhlig C."/>
            <person name="Valentin K.U."/>
            <person name="Worden A.Z."/>
            <person name="Armbrust E.V."/>
            <person name="Bowler C."/>
            <person name="Green B."/>
            <person name="Moulton V."/>
            <person name="Van Oosterhout C."/>
            <person name="Grigoriev I."/>
        </authorList>
    </citation>
    <scope>NUCLEOTIDE SEQUENCE [LARGE SCALE GENOMIC DNA]</scope>
    <source>
        <strain evidence="9 10">CCMP1102</strain>
    </source>
</reference>
<dbReference type="InterPro" id="IPR051956">
    <property type="entry name" value="eIF2B_epsilon"/>
</dbReference>
<evidence type="ECO:0000313" key="9">
    <source>
        <dbReference type="EMBL" id="OEU10261.1"/>
    </source>
</evidence>
<feature type="compositionally biased region" description="Low complexity" evidence="7">
    <location>
        <begin position="204"/>
        <end position="219"/>
    </location>
</feature>
<dbReference type="InterPro" id="IPR056764">
    <property type="entry name" value="LbH_EIF2B3/5"/>
</dbReference>
<gene>
    <name evidence="9" type="ORF">FRACYDRAFT_194160</name>
</gene>
<protein>
    <recommendedName>
        <fullName evidence="4">Translation initiation factor eIF2B subunit epsilon</fullName>
    </recommendedName>
    <alternativeName>
        <fullName evidence="5">eIF2B GDP-GTP exchange factor subunit epsilon</fullName>
    </alternativeName>
</protein>
<evidence type="ECO:0000259" key="8">
    <source>
        <dbReference type="PROSITE" id="PS51363"/>
    </source>
</evidence>
<evidence type="ECO:0000256" key="7">
    <source>
        <dbReference type="SAM" id="MobiDB-lite"/>
    </source>
</evidence>
<dbReference type="PANTHER" id="PTHR45887:SF1">
    <property type="entry name" value="TRANSLATION INITIATION FACTOR EIF-2B SUBUNIT EPSILON"/>
    <property type="match status" value="1"/>
</dbReference>
<feature type="compositionally biased region" description="Acidic residues" evidence="7">
    <location>
        <begin position="502"/>
        <end position="526"/>
    </location>
</feature>
<evidence type="ECO:0000256" key="4">
    <source>
        <dbReference type="ARBA" id="ARBA00044144"/>
    </source>
</evidence>
<dbReference type="InterPro" id="IPR003307">
    <property type="entry name" value="W2_domain"/>
</dbReference>
<dbReference type="GO" id="GO:0005085">
    <property type="term" value="F:guanyl-nucleotide exchange factor activity"/>
    <property type="evidence" value="ECO:0007669"/>
    <property type="project" value="InterPro"/>
</dbReference>
<accession>A0A1E7EWC3</accession>
<comment type="similarity">
    <text evidence="2">Belongs to the eIF-2B gamma/epsilon subunits family.</text>
</comment>
<evidence type="ECO:0000256" key="2">
    <source>
        <dbReference type="ARBA" id="ARBA00007878"/>
    </source>
</evidence>
<dbReference type="Gene3D" id="1.25.40.180">
    <property type="match status" value="1"/>
</dbReference>
<feature type="domain" description="W2" evidence="8">
    <location>
        <begin position="668"/>
        <end position="873"/>
    </location>
</feature>
<evidence type="ECO:0000256" key="3">
    <source>
        <dbReference type="ARBA" id="ARBA00022490"/>
    </source>
</evidence>
<name>A0A1E7EWC3_9STRA</name>
<dbReference type="InParanoid" id="A0A1E7EWC3"/>
<dbReference type="Gene3D" id="3.90.550.10">
    <property type="entry name" value="Spore Coat Polysaccharide Biosynthesis Protein SpsA, Chain A"/>
    <property type="match status" value="1"/>
</dbReference>
<organism evidence="9 10">
    <name type="scientific">Fragilariopsis cylindrus CCMP1102</name>
    <dbReference type="NCBI Taxonomy" id="635003"/>
    <lineage>
        <taxon>Eukaryota</taxon>
        <taxon>Sar</taxon>
        <taxon>Stramenopiles</taxon>
        <taxon>Ochrophyta</taxon>
        <taxon>Bacillariophyta</taxon>
        <taxon>Bacillariophyceae</taxon>
        <taxon>Bacillariophycidae</taxon>
        <taxon>Bacillariales</taxon>
        <taxon>Bacillariaceae</taxon>
        <taxon>Fragilariopsis</taxon>
    </lineage>
</organism>
<dbReference type="KEGG" id="fcy:FRACYDRAFT_194160"/>
<dbReference type="Pfam" id="PF02020">
    <property type="entry name" value="W2"/>
    <property type="match status" value="1"/>
</dbReference>
<dbReference type="Proteomes" id="UP000095751">
    <property type="component" value="Unassembled WGS sequence"/>
</dbReference>
<dbReference type="Gene3D" id="2.160.10.10">
    <property type="entry name" value="Hexapeptide repeat proteins"/>
    <property type="match status" value="1"/>
</dbReference>
<keyword evidence="10" id="KW-1185">Reference proteome</keyword>
<dbReference type="InterPro" id="IPR029044">
    <property type="entry name" value="Nucleotide-diphossugar_trans"/>
</dbReference>
<dbReference type="SUPFAM" id="SSF48371">
    <property type="entry name" value="ARM repeat"/>
    <property type="match status" value="1"/>
</dbReference>
<dbReference type="GO" id="GO:0005851">
    <property type="term" value="C:eukaryotic translation initiation factor 2B complex"/>
    <property type="evidence" value="ECO:0007669"/>
    <property type="project" value="TreeGrafter"/>
</dbReference>
<dbReference type="GO" id="GO:0003743">
    <property type="term" value="F:translation initiation factor activity"/>
    <property type="evidence" value="ECO:0007669"/>
    <property type="project" value="TreeGrafter"/>
</dbReference>
<feature type="region of interest" description="Disordered" evidence="7">
    <location>
        <begin position="863"/>
        <end position="885"/>
    </location>
</feature>
<dbReference type="InterPro" id="IPR016024">
    <property type="entry name" value="ARM-type_fold"/>
</dbReference>
<evidence type="ECO:0000256" key="6">
    <source>
        <dbReference type="ARBA" id="ARBA00046432"/>
    </source>
</evidence>
<evidence type="ECO:0000256" key="1">
    <source>
        <dbReference type="ARBA" id="ARBA00004514"/>
    </source>
</evidence>
<proteinExistence type="inferred from homology"/>
<comment type="subunit">
    <text evidence="6">Component of the translation initiation factor 2B (eIF2B) complex which is a heterodecamer of two sets of five different subunits: alpha, beta, gamma, delta and epsilon. Subunits alpha, beta and delta comprise a regulatory subcomplex and subunits epsilon and gamma comprise a catalytic subcomplex. Within the complex, the hexameric regulatory complex resides at the center, with the two heterodimeric catalytic subcomplexes bound on opposite sides.</text>
</comment>
<comment type="subcellular location">
    <subcellularLocation>
        <location evidence="1">Cytoplasm</location>
        <location evidence="1">Cytosol</location>
    </subcellularLocation>
</comment>
<keyword evidence="3" id="KW-0963">Cytoplasm</keyword>
<dbReference type="Pfam" id="PF25084">
    <property type="entry name" value="LbH_EIF2B"/>
    <property type="match status" value="1"/>
</dbReference>
<dbReference type="CDD" id="cd11558">
    <property type="entry name" value="W2_eIF2B_epsilon"/>
    <property type="match status" value="1"/>
</dbReference>
<dbReference type="SUPFAM" id="SSF53448">
    <property type="entry name" value="Nucleotide-diphospho-sugar transferases"/>
    <property type="match status" value="1"/>
</dbReference>
<dbReference type="OrthoDB" id="424572at2759"/>
<feature type="region of interest" description="Disordered" evidence="7">
    <location>
        <begin position="197"/>
        <end position="221"/>
    </location>
</feature>
<dbReference type="AlphaFoldDB" id="A0A1E7EWC3"/>
<feature type="compositionally biased region" description="Basic and acidic residues" evidence="7">
    <location>
        <begin position="527"/>
        <end position="545"/>
    </location>
</feature>
<sequence>MPSNNNKKKSNADDDDDLKQEGQQKLQAVLLADAVFGSKVTGGADGDQSFGLRPWSSDVSTSSQILCPINNIPLIDYILDFLSSNGIEQVIIVIGTCAGSDDALEDYLMNNQKRHNFELIFLKDTSLTNAGDALRELYKRSWIRPSKQALPFLLVSGDVIADIDLREAMKAHKQRHSHDSAALMTIVLKPVQSHTTTTSSLLDNKSCSASNSSSNNNIDENNDYRVMMYDNRSSQKSGVTLPCTFLTQSQSSTGTGTGGDGGLVVRTDLMDTGIAICSPDVLGRLEDEFDYLDIAHDFVTNSVAEEEDGLQTRVYAHVLENNGGTDCSNTRNYAARAVDFQTYHAISKDLLKRWAYPTVADRMVTTTTRNEDGSNNNNEDRLYKLARVYKEMLHPTKVGRTSIVHGPGMMGSHGTIGEDCVVIRCVLGDNIQIDNNSSLEDCHLMDGVVVEAYVNMDSCLIARNATIKEGATLGKGCVIGEGCVVGKGSKLPPFTRITLAKDDDDDGLWGDDEGYGDSSNDDDSTTDVEKSKDNDSGDENDHNVVGRDGIGRVWRPSLDDDGYDDDDDDDDQNPFENLMNLQSIGGDPTSYYLKREQRLIAKEEEEYESDGFSDHDEDDDDDDMMMAETQAFSKFTEGTVTFGHEDDDINNNFGSTTATATAPDVIGRQKGVDVIKEMTDICMEFDDEFHPFENLAIELNSFKFSQNATYGDCVTAAMSSLLCKMKLSTDMTDGRLVSLLKTKLDKFWTGMLQRLCVGIPEELSILYALENAATVDQTATSKASSTGDNEEATENQTITTNIAQKLRSGMSFRFVLQTLHSQEVLSEEAILLWAEEHREDNIDDDPRSKLFMMQSVQDFLEWLEQESEDEDDSDDNSDGEDSDED</sequence>
<dbReference type="PANTHER" id="PTHR45887">
    <property type="entry name" value="TRANSLATION INITIATION FACTOR EIF-2B SUBUNIT EPSILON"/>
    <property type="match status" value="1"/>
</dbReference>
<feature type="region of interest" description="Disordered" evidence="7">
    <location>
        <begin position="502"/>
        <end position="590"/>
    </location>
</feature>
<dbReference type="PROSITE" id="PS51363">
    <property type="entry name" value="W2"/>
    <property type="match status" value="1"/>
</dbReference>
<dbReference type="InterPro" id="IPR044123">
    <property type="entry name" value="W2_eIF2B_epsilon"/>
</dbReference>
<feature type="region of interest" description="Disordered" evidence="7">
    <location>
        <begin position="1"/>
        <end position="20"/>
    </location>
</feature>
<dbReference type="EMBL" id="KV784373">
    <property type="protein sequence ID" value="OEU10261.1"/>
    <property type="molecule type" value="Genomic_DNA"/>
</dbReference>